<organism evidence="2 3">
    <name type="scientific">Pseudodesulfovibrio sediminis</name>
    <dbReference type="NCBI Taxonomy" id="2810563"/>
    <lineage>
        <taxon>Bacteria</taxon>
        <taxon>Pseudomonadati</taxon>
        <taxon>Thermodesulfobacteriota</taxon>
        <taxon>Desulfovibrionia</taxon>
        <taxon>Desulfovibrionales</taxon>
        <taxon>Desulfovibrionaceae</taxon>
    </lineage>
</organism>
<accession>A0ABN6EUQ5</accession>
<keyword evidence="3" id="KW-1185">Reference proteome</keyword>
<sequence>MNTVKIGEKLIGEGHPPFFIAELGTCHEGNLDVALDLTRKAVEAGADCIKSELFYETEVRDNSAIKTFSIRGKRYEVPLLDHMRRYQFTLDQHHEIKKLADQLGVPFMATAHDEERVDFLVRIGAESIKIASPDIVHYPLIRYAARSGLALVLDTGGAWQHEVEMAVKIARDAGCERLIVNHQPDGHPGEPWQHNLRVMSRYMELFQTPVGLSDHFDGYEMVHAAVAAGAQVIEKPISRDRFMEACEHIWSVTIEDLPEVLRTMHMVYEAMGQPQKPMKPGLRPQSPHRVALVAKRNLVQGDIINLTNITFGKPRLGIGVEHWDELEGHTLSNPVSEGAFIRWEDIS</sequence>
<dbReference type="SMART" id="SM00858">
    <property type="entry name" value="SAF"/>
    <property type="match status" value="1"/>
</dbReference>
<keyword evidence="2" id="KW-0167">Capsid protein</keyword>
<dbReference type="Proteomes" id="UP001053296">
    <property type="component" value="Chromosome"/>
</dbReference>
<gene>
    <name evidence="2" type="ORF">PSDVSF_24340</name>
</gene>
<dbReference type="Gene3D" id="3.20.20.70">
    <property type="entry name" value="Aldolase class I"/>
    <property type="match status" value="1"/>
</dbReference>
<evidence type="ECO:0000313" key="2">
    <source>
        <dbReference type="EMBL" id="BCS89192.1"/>
    </source>
</evidence>
<dbReference type="InterPro" id="IPR057736">
    <property type="entry name" value="SAF_PseI/NeuA/NeuB"/>
</dbReference>
<dbReference type="RefSeq" id="WP_229591177.1">
    <property type="nucleotide sequence ID" value="NZ_AP024485.1"/>
</dbReference>
<dbReference type="CDD" id="cd11615">
    <property type="entry name" value="SAF_NeuB_like"/>
    <property type="match status" value="1"/>
</dbReference>
<dbReference type="InterPro" id="IPR051690">
    <property type="entry name" value="PseI-like"/>
</dbReference>
<evidence type="ECO:0000259" key="1">
    <source>
        <dbReference type="PROSITE" id="PS50844"/>
    </source>
</evidence>
<dbReference type="PANTHER" id="PTHR42966:SF1">
    <property type="entry name" value="SIALIC ACID SYNTHASE"/>
    <property type="match status" value="1"/>
</dbReference>
<dbReference type="EMBL" id="AP024485">
    <property type="protein sequence ID" value="BCS89192.1"/>
    <property type="molecule type" value="Genomic_DNA"/>
</dbReference>
<proteinExistence type="predicted"/>
<feature type="domain" description="AFP-like" evidence="1">
    <location>
        <begin position="291"/>
        <end position="347"/>
    </location>
</feature>
<keyword evidence="2" id="KW-0946">Virion</keyword>
<name>A0ABN6EUQ5_9BACT</name>
<dbReference type="SUPFAM" id="SSF51269">
    <property type="entry name" value="AFP III-like domain"/>
    <property type="match status" value="1"/>
</dbReference>
<dbReference type="InterPro" id="IPR006190">
    <property type="entry name" value="SAF_AFP_Neu5Ac"/>
</dbReference>
<evidence type="ECO:0000313" key="3">
    <source>
        <dbReference type="Proteomes" id="UP001053296"/>
    </source>
</evidence>
<protein>
    <submittedName>
        <fullName evidence="2">Spore coat protein</fullName>
    </submittedName>
</protein>
<dbReference type="Pfam" id="PF03102">
    <property type="entry name" value="NeuB"/>
    <property type="match status" value="1"/>
</dbReference>
<dbReference type="PROSITE" id="PS50844">
    <property type="entry name" value="AFP_LIKE"/>
    <property type="match status" value="1"/>
</dbReference>
<dbReference type="Pfam" id="PF08666">
    <property type="entry name" value="SAF"/>
    <property type="match status" value="1"/>
</dbReference>
<dbReference type="InterPro" id="IPR013132">
    <property type="entry name" value="PseI/NeuA/B-like_N"/>
</dbReference>
<dbReference type="SUPFAM" id="SSF51569">
    <property type="entry name" value="Aldolase"/>
    <property type="match status" value="1"/>
</dbReference>
<dbReference type="PANTHER" id="PTHR42966">
    <property type="entry name" value="N-ACETYLNEURAMINATE SYNTHASE"/>
    <property type="match status" value="1"/>
</dbReference>
<dbReference type="InterPro" id="IPR013974">
    <property type="entry name" value="SAF"/>
</dbReference>
<dbReference type="InterPro" id="IPR013785">
    <property type="entry name" value="Aldolase_TIM"/>
</dbReference>
<dbReference type="Gene3D" id="3.90.1210.10">
    <property type="entry name" value="Antifreeze-like/N-acetylneuraminic acid synthase C-terminal domain"/>
    <property type="match status" value="1"/>
</dbReference>
<reference evidence="2" key="1">
    <citation type="journal article" date="2022" name="Arch. Microbiol.">
        <title>Pseudodesulfovibrio sediminis sp. nov., a mesophilic and neutrophilic sulfate-reducing bacterium isolated from sediment of a brackish lake.</title>
        <authorList>
            <person name="Takahashi A."/>
            <person name="Kojima H."/>
            <person name="Watanabe M."/>
            <person name="Fukui M."/>
        </authorList>
    </citation>
    <scope>NUCLEOTIDE SEQUENCE</scope>
    <source>
        <strain evidence="2">SF6</strain>
    </source>
</reference>
<dbReference type="InterPro" id="IPR036732">
    <property type="entry name" value="AFP_Neu5c_C_sf"/>
</dbReference>